<organism evidence="3 4">
    <name type="scientific">Aplysia californica</name>
    <name type="common">California sea hare</name>
    <dbReference type="NCBI Taxonomy" id="6500"/>
    <lineage>
        <taxon>Eukaryota</taxon>
        <taxon>Metazoa</taxon>
        <taxon>Spiralia</taxon>
        <taxon>Lophotrochozoa</taxon>
        <taxon>Mollusca</taxon>
        <taxon>Gastropoda</taxon>
        <taxon>Heterobranchia</taxon>
        <taxon>Euthyneura</taxon>
        <taxon>Tectipleura</taxon>
        <taxon>Aplysiida</taxon>
        <taxon>Aplysioidea</taxon>
        <taxon>Aplysiidae</taxon>
        <taxon>Aplysia</taxon>
    </lineage>
</organism>
<evidence type="ECO:0000256" key="1">
    <source>
        <dbReference type="SAM" id="MobiDB-lite"/>
    </source>
</evidence>
<dbReference type="Proteomes" id="UP000694888">
    <property type="component" value="Unplaced"/>
</dbReference>
<feature type="compositionally biased region" description="Basic and acidic residues" evidence="1">
    <location>
        <begin position="275"/>
        <end position="291"/>
    </location>
</feature>
<name>A0ABM1VYN1_APLCA</name>
<sequence>MPRVTRRSLAAKEESSTPEPAAKSGRGRRGAKKEEAEDVPIGEPQELPTKRGRQAAAEAETSGRGRSGGRGRSAAKGKKQEEPEPDDVEEEEEEEEEEEKKPQRGGRGRGRGKGGRGKGARGASRGARGKAAEAENEEEDEDEEEEVAEEPKAKTGRGRGGKSSVSPSPRVGKRGGRGQAVEEEENKEKEDSAEIGQGEGKLAEVENAPENVEEDKTPSGRGRRGTAAKSAETPASGGRRSGRGQRSAEATPKSVTPARSSRRGRGSAAAEEEEASKPVEADEMEATKAEEPMEAETAPQAEQKTDSETQGEDKTDSKDVEAAEEKEEKEEEKKVEEMDTEAQQSEEPKDGPSPSKKRKLDDDDADEENVTKRQRTSEPVQAESAQEEAELQDFVVVNKDDVPAPDSKEVTELAAKATPVKEDPPAAPTESTEPVAEKAMPAPVEIPVVVPLTEAELAKQYTTIHRDRDETSSTMVEVGSEAASDITGLSSRGLDISDAVSMDSTSMDQPPSEATEPPMDTSASSSPKEADPVAPPLVTEVAAVPPPTAQQNSLPAAASATAESTTPVPAAATDTSSSSSVEPAAPPVVNDNQQQPPPPSANSSSVPSAPAPPAPSTESSTPSALLAPNQLIPTPAAKPNGTIQGSGQVNSSPLTTSTPAKPPLLGSNPDKYVPSSPAIDKRKFIQNPSFPIEMMDPAFCFSVVTYNILADCHLRRWDYSFTEPQYLDQTYRHNLMMKELDYLDGDVVCLQEVNPLYYTQTLYPAMLNRGYDGHFMKRTKDFYDEGEATFVKTSKFDVVSSEGISLKDLAFKEVETAGLSEEVARAAKKYLDRADVILLSRLTCKKTGKTVTICNIHVVYDLAAPDVQCVQVASAIKELVSKAGNDLNPHIICGDFNSEVTSPGYQLAKEGYLSDAHIRNLQAMETMDNTDGSSRSIINHLWRAFQHASSNLRSAYETAVGKEPTVTSYNKNTYVCLDYIFHSASSLDTVGVLEVLDKHVVDSVRGLPSPGIPSDHLSLKSIFRIKD</sequence>
<feature type="compositionally biased region" description="Acidic residues" evidence="1">
    <location>
        <begin position="134"/>
        <end position="148"/>
    </location>
</feature>
<dbReference type="InterPro" id="IPR036691">
    <property type="entry name" value="Endo/exonu/phosph_ase_sf"/>
</dbReference>
<feature type="compositionally biased region" description="Basic and acidic residues" evidence="1">
    <location>
        <begin position="398"/>
        <end position="411"/>
    </location>
</feature>
<feature type="compositionally biased region" description="Low complexity" evidence="1">
    <location>
        <begin position="553"/>
        <end position="594"/>
    </location>
</feature>
<protein>
    <submittedName>
        <fullName evidence="4">Actin cytoskeleton-regulatory complex protein pan1</fullName>
    </submittedName>
</protein>
<evidence type="ECO:0000259" key="2">
    <source>
        <dbReference type="Pfam" id="PF03372"/>
    </source>
</evidence>
<feature type="compositionally biased region" description="Acidic residues" evidence="1">
    <location>
        <begin position="83"/>
        <end position="98"/>
    </location>
</feature>
<dbReference type="SUPFAM" id="SSF56219">
    <property type="entry name" value="DNase I-like"/>
    <property type="match status" value="1"/>
</dbReference>
<feature type="compositionally biased region" description="Basic and acidic residues" evidence="1">
    <location>
        <begin position="303"/>
        <end position="323"/>
    </location>
</feature>
<reference evidence="4" key="1">
    <citation type="submission" date="2025-08" db="UniProtKB">
        <authorList>
            <consortium name="RefSeq"/>
        </authorList>
    </citation>
    <scope>IDENTIFICATION</scope>
</reference>
<feature type="region of interest" description="Disordered" evidence="1">
    <location>
        <begin position="1"/>
        <end position="440"/>
    </location>
</feature>
<dbReference type="Pfam" id="PF03372">
    <property type="entry name" value="Exo_endo_phos"/>
    <property type="match status" value="1"/>
</dbReference>
<dbReference type="InterPro" id="IPR005135">
    <property type="entry name" value="Endo/exonuclease/phosphatase"/>
</dbReference>
<accession>A0ABM1VYN1</accession>
<evidence type="ECO:0000313" key="4">
    <source>
        <dbReference type="RefSeq" id="XP_035827524.1"/>
    </source>
</evidence>
<dbReference type="InterPro" id="IPR050410">
    <property type="entry name" value="CCR4/nocturin_mRNA_transcr"/>
</dbReference>
<dbReference type="PANTHER" id="PTHR12121">
    <property type="entry name" value="CARBON CATABOLITE REPRESSOR PROTEIN 4"/>
    <property type="match status" value="1"/>
</dbReference>
<dbReference type="GeneID" id="101847895"/>
<dbReference type="Gene3D" id="3.60.10.10">
    <property type="entry name" value="Endonuclease/exonuclease/phosphatase"/>
    <property type="match status" value="1"/>
</dbReference>
<keyword evidence="3" id="KW-1185">Reference proteome</keyword>
<feature type="compositionally biased region" description="Basic residues" evidence="1">
    <location>
        <begin position="103"/>
        <end position="119"/>
    </location>
</feature>
<feature type="compositionally biased region" description="Basic residues" evidence="1">
    <location>
        <begin position="67"/>
        <end position="77"/>
    </location>
</feature>
<gene>
    <name evidence="4" type="primary">LOC101847895</name>
</gene>
<dbReference type="RefSeq" id="XP_035827524.1">
    <property type="nucleotide sequence ID" value="XM_035971631.1"/>
</dbReference>
<dbReference type="PANTHER" id="PTHR12121:SF98">
    <property type="entry name" value="ENDONUCLEASE_EXONUCLEASE_PHOSPHATASE DOMAIN-CONTAINING PROTEIN"/>
    <property type="match status" value="1"/>
</dbReference>
<evidence type="ECO:0000313" key="3">
    <source>
        <dbReference type="Proteomes" id="UP000694888"/>
    </source>
</evidence>
<proteinExistence type="predicted"/>
<feature type="region of interest" description="Disordered" evidence="1">
    <location>
        <begin position="463"/>
        <end position="676"/>
    </location>
</feature>
<feature type="domain" description="Endonuclease/exonuclease/phosphatase" evidence="2">
    <location>
        <begin position="705"/>
        <end position="1016"/>
    </location>
</feature>
<feature type="compositionally biased region" description="Polar residues" evidence="1">
    <location>
        <begin position="641"/>
        <end position="659"/>
    </location>
</feature>